<keyword evidence="3" id="KW-1185">Reference proteome</keyword>
<dbReference type="GO" id="GO:0044877">
    <property type="term" value="F:protein-containing complex binding"/>
    <property type="evidence" value="ECO:0007669"/>
    <property type="project" value="TreeGrafter"/>
</dbReference>
<dbReference type="InterPro" id="IPR036291">
    <property type="entry name" value="NAD(P)-bd_dom_sf"/>
</dbReference>
<evidence type="ECO:0000313" key="3">
    <source>
        <dbReference type="Proteomes" id="UP000245916"/>
    </source>
</evidence>
<comment type="caution">
    <text evidence="2">The sequence shown here is derived from an EMBL/GenBank/DDBJ whole genome shotgun (WGS) entry which is preliminary data.</text>
</comment>
<dbReference type="Proteomes" id="UP000245916">
    <property type="component" value="Unassembled WGS sequence"/>
</dbReference>
<dbReference type="InterPro" id="IPR001509">
    <property type="entry name" value="Epimerase_deHydtase"/>
</dbReference>
<dbReference type="CDD" id="cd05271">
    <property type="entry name" value="NDUFA9_like_SDR_a"/>
    <property type="match status" value="1"/>
</dbReference>
<dbReference type="Gene3D" id="3.40.50.720">
    <property type="entry name" value="NAD(P)-binding Rossmann-like Domain"/>
    <property type="match status" value="1"/>
</dbReference>
<dbReference type="EMBL" id="QFFF01000001">
    <property type="protein sequence ID" value="PWG03006.1"/>
    <property type="molecule type" value="Genomic_DNA"/>
</dbReference>
<dbReference type="AlphaFoldDB" id="A0A2U2J3T6"/>
<dbReference type="Pfam" id="PF01370">
    <property type="entry name" value="Epimerase"/>
    <property type="match status" value="1"/>
</dbReference>
<protein>
    <submittedName>
        <fullName evidence="2">Complex I NDUFA9 subunit family protein</fullName>
    </submittedName>
</protein>
<accession>A0A2U2J3T6</accession>
<evidence type="ECO:0000313" key="2">
    <source>
        <dbReference type="EMBL" id="PWG03006.1"/>
    </source>
</evidence>
<reference evidence="2 3" key="1">
    <citation type="submission" date="2018-05" db="EMBL/GenBank/DDBJ databases">
        <title>Genome of Sphingosinicella humi QZX222.</title>
        <authorList>
            <person name="Qiao Z."/>
            <person name="Wang G."/>
        </authorList>
    </citation>
    <scope>NUCLEOTIDE SEQUENCE [LARGE SCALE GENOMIC DNA]</scope>
    <source>
        <strain evidence="2 3">QZX222</strain>
    </source>
</reference>
<dbReference type="InterPro" id="IPR051207">
    <property type="entry name" value="ComplexI_NDUFA9_subunit"/>
</dbReference>
<name>A0A2U2J3T6_9SPHN</name>
<dbReference type="SUPFAM" id="SSF51735">
    <property type="entry name" value="NAD(P)-binding Rossmann-fold domains"/>
    <property type="match status" value="1"/>
</dbReference>
<evidence type="ECO:0000259" key="1">
    <source>
        <dbReference type="Pfam" id="PF01370"/>
    </source>
</evidence>
<dbReference type="PANTHER" id="PTHR12126:SF11">
    <property type="entry name" value="NADH DEHYDROGENASE [UBIQUINONE] 1 ALPHA SUBCOMPLEX SUBUNIT 9, MITOCHONDRIAL"/>
    <property type="match status" value="1"/>
</dbReference>
<dbReference type="OrthoDB" id="9776313at2"/>
<feature type="domain" description="NAD-dependent epimerase/dehydratase" evidence="1">
    <location>
        <begin position="10"/>
        <end position="213"/>
    </location>
</feature>
<dbReference type="PANTHER" id="PTHR12126">
    <property type="entry name" value="NADH-UBIQUINONE OXIDOREDUCTASE 39 KDA SUBUNIT-RELATED"/>
    <property type="match status" value="1"/>
</dbReference>
<organism evidence="2 3">
    <name type="scientific">Allosphingosinicella humi</name>
    <dbReference type="NCBI Taxonomy" id="2068657"/>
    <lineage>
        <taxon>Bacteria</taxon>
        <taxon>Pseudomonadati</taxon>
        <taxon>Pseudomonadota</taxon>
        <taxon>Alphaproteobacteria</taxon>
        <taxon>Sphingomonadales</taxon>
        <taxon>Sphingomonadaceae</taxon>
        <taxon>Allosphingosinicella</taxon>
    </lineage>
</organism>
<proteinExistence type="predicted"/>
<gene>
    <name evidence="2" type="ORF">DF286_09095</name>
</gene>
<sequence length="314" mass="33632">MVQKLDRLVTLFGGGGFIGRYVAQALYRTGVRVRIAQRDPRQAFFLKPLGGLGQTHFVACDIRKPEQVAAAVASSDAVVNLVGVFKNPYAVNVDGARNIAEAAREAGVHALVHFSAIGADPSAKSDYGRSKGEGEDAVRAAFPGVTVVRPSIVFGQEDNFVNRFAALARLLPVVPVIKGDTKFQPVYVADVGRAVSTAALDPRTHGGKTYELGGPEVMTMRTLNQRICEATGRSRPLLDVPDALASAMAGLFGWLPGAPMTWDQWLMLQHDNVVSPGAKGLNDLGVAPTPLAAVTPEWLTSYRRHGRFAVKSPY</sequence>